<dbReference type="STRING" id="1150625.Q75_05295"/>
<dbReference type="Proteomes" id="UP000074108">
    <property type="component" value="Unassembled WGS sequence"/>
</dbReference>
<gene>
    <name evidence="1" type="ORF">Q75_05295</name>
</gene>
<proteinExistence type="predicted"/>
<dbReference type="PATRIC" id="fig|1150625.3.peg.1111"/>
<name>A0A147KAC4_9BACI</name>
<protein>
    <submittedName>
        <fullName evidence="1">Uncharacterized protein</fullName>
    </submittedName>
</protein>
<dbReference type="AlphaFoldDB" id="A0A147KAC4"/>
<organism evidence="1 2">
    <name type="scientific">Bacillus coahuilensis p1.1.43</name>
    <dbReference type="NCBI Taxonomy" id="1150625"/>
    <lineage>
        <taxon>Bacteria</taxon>
        <taxon>Bacillati</taxon>
        <taxon>Bacillota</taxon>
        <taxon>Bacilli</taxon>
        <taxon>Bacillales</taxon>
        <taxon>Bacillaceae</taxon>
        <taxon>Bacillus</taxon>
    </lineage>
</organism>
<sequence length="72" mass="8286">MLAQNELSVSKTIGFFTSQTKIGKMTVRSDDYVKTAPEETSKTVERSIKKKNNCVINSAPFHQRRVLFLWSY</sequence>
<dbReference type="EMBL" id="LDYG01000021">
    <property type="protein sequence ID" value="KUP07642.1"/>
    <property type="molecule type" value="Genomic_DNA"/>
</dbReference>
<accession>A0A147KAC4</accession>
<reference evidence="1 2" key="1">
    <citation type="journal article" date="2016" name="Front. Microbiol.">
        <title>Microevolution Analysis of Bacillus coahuilensis Unveils Differences in Phosphorus Acquisition Strategies and Their Regulation.</title>
        <authorList>
            <person name="Gomez-Lunar Z."/>
            <person name="Hernandez-Gonzalez I."/>
            <person name="Rodriguez-Torres M.D."/>
            <person name="Souza V."/>
            <person name="Olmedo-Alvarez G."/>
        </authorList>
    </citation>
    <scope>NUCLEOTIDE SEQUENCE [LARGE SCALE GENOMIC DNA]</scope>
    <source>
        <strain evidence="2">p1.1.43</strain>
    </source>
</reference>
<evidence type="ECO:0000313" key="2">
    <source>
        <dbReference type="Proteomes" id="UP000074108"/>
    </source>
</evidence>
<comment type="caution">
    <text evidence="1">The sequence shown here is derived from an EMBL/GenBank/DDBJ whole genome shotgun (WGS) entry which is preliminary data.</text>
</comment>
<keyword evidence="2" id="KW-1185">Reference proteome</keyword>
<evidence type="ECO:0000313" key="1">
    <source>
        <dbReference type="EMBL" id="KUP07642.1"/>
    </source>
</evidence>